<dbReference type="AlphaFoldDB" id="A0A2P2MQ87"/>
<evidence type="ECO:0000313" key="1">
    <source>
        <dbReference type="EMBL" id="MBX32379.1"/>
    </source>
</evidence>
<name>A0A2P2MQ87_RHIMU</name>
<protein>
    <submittedName>
        <fullName evidence="1">Uncharacterized protein MANES_03G205000</fullName>
    </submittedName>
</protein>
<reference evidence="1" key="1">
    <citation type="submission" date="2018-02" db="EMBL/GenBank/DDBJ databases">
        <title>Rhizophora mucronata_Transcriptome.</title>
        <authorList>
            <person name="Meera S.P."/>
            <person name="Sreeshan A."/>
            <person name="Augustine A."/>
        </authorList>
    </citation>
    <scope>NUCLEOTIDE SEQUENCE</scope>
    <source>
        <tissue evidence="1">Leaf</tissue>
    </source>
</reference>
<dbReference type="EMBL" id="GGEC01051895">
    <property type="protein sequence ID" value="MBX32379.1"/>
    <property type="molecule type" value="Transcribed_RNA"/>
</dbReference>
<proteinExistence type="predicted"/>
<organism evidence="1">
    <name type="scientific">Rhizophora mucronata</name>
    <name type="common">Asiatic mangrove</name>
    <dbReference type="NCBI Taxonomy" id="61149"/>
    <lineage>
        <taxon>Eukaryota</taxon>
        <taxon>Viridiplantae</taxon>
        <taxon>Streptophyta</taxon>
        <taxon>Embryophyta</taxon>
        <taxon>Tracheophyta</taxon>
        <taxon>Spermatophyta</taxon>
        <taxon>Magnoliopsida</taxon>
        <taxon>eudicotyledons</taxon>
        <taxon>Gunneridae</taxon>
        <taxon>Pentapetalae</taxon>
        <taxon>rosids</taxon>
        <taxon>fabids</taxon>
        <taxon>Malpighiales</taxon>
        <taxon>Rhizophoraceae</taxon>
        <taxon>Rhizophora</taxon>
    </lineage>
</organism>
<sequence length="82" mass="9094">MPDQTNGTCQNKETIQIANLNNLINLLFAEHSTAGKKVQKERSNCTINIKDQVIGLGESVGFNLNSILHVFHRREMSASKAL</sequence>
<accession>A0A2P2MQ87</accession>